<feature type="compositionally biased region" description="Low complexity" evidence="1">
    <location>
        <begin position="696"/>
        <end position="705"/>
    </location>
</feature>
<accession>A0ABR2T3F5</accession>
<feature type="domain" description="Integrase catalytic" evidence="2">
    <location>
        <begin position="1"/>
        <end position="163"/>
    </location>
</feature>
<dbReference type="SUPFAM" id="SSF53098">
    <property type="entry name" value="Ribonuclease H-like"/>
    <property type="match status" value="1"/>
</dbReference>
<keyword evidence="4" id="KW-1185">Reference proteome</keyword>
<evidence type="ECO:0000256" key="1">
    <source>
        <dbReference type="SAM" id="MobiDB-lite"/>
    </source>
</evidence>
<dbReference type="PANTHER" id="PTHR47266">
    <property type="entry name" value="ENDONUCLEASE-RELATED"/>
    <property type="match status" value="1"/>
</dbReference>
<feature type="region of interest" description="Disordered" evidence="1">
    <location>
        <begin position="666"/>
        <end position="784"/>
    </location>
</feature>
<proteinExistence type="predicted"/>
<reference evidence="3 4" key="1">
    <citation type="journal article" date="2024" name="G3 (Bethesda)">
        <title>Genome assembly of Hibiscus sabdariffa L. provides insights into metabolisms of medicinal natural products.</title>
        <authorList>
            <person name="Kim T."/>
        </authorList>
    </citation>
    <scope>NUCLEOTIDE SEQUENCE [LARGE SCALE GENOMIC DNA]</scope>
    <source>
        <strain evidence="3">TK-2024</strain>
        <tissue evidence="3">Old leaves</tissue>
    </source>
</reference>
<feature type="compositionally biased region" description="Pro residues" evidence="1">
    <location>
        <begin position="516"/>
        <end position="527"/>
    </location>
</feature>
<comment type="caution">
    <text evidence="3">The sequence shown here is derived from an EMBL/GenBank/DDBJ whole genome shotgun (WGS) entry which is preliminary data.</text>
</comment>
<dbReference type="Pfam" id="PF20167">
    <property type="entry name" value="Transposase_32"/>
    <property type="match status" value="1"/>
</dbReference>
<evidence type="ECO:0000313" key="3">
    <source>
        <dbReference type="EMBL" id="KAK9031835.1"/>
    </source>
</evidence>
<dbReference type="Proteomes" id="UP001396334">
    <property type="component" value="Unassembled WGS sequence"/>
</dbReference>
<sequence>MPLQNILEVELFDVWGIEFMGPFPSSFGYILLAVDYVSKWVEAIATTHNDAKAVQKFIKKNIFTRFGTPRTIISDKGRHFDNRSIATTLKKLGITHKLSTAYHPQTNGQAEVSNREIKSILEKVVNPNRKDWSLRLDDALWAYRTAYKTPLNMSPYRLVYGKACHLPVEIEHKAYWAIKTVNMDWEAARQKRLLDINDLEEIRNAAYDNAKIYKDKTKKWHDQKILPKEYQPGQQVLLFNSRLKLFPGKLKSRWSGPFIITHVSPYGAITIKSPKDNNEFKVNGQRLKLYMGAHVERDRAAILARQPAQANYNWVLEFYANNAAREDFSVVRGRRVPATAAMINAILGLSDAEPSFYAMFGGFEEEDFKLIKDFLCEENTAWNTTGRNPNSVSRLSLRPEAKLWNTFVKRNLMPKSHNQTMDRTRLLLIHTILTGYRINIGEILTKERAVVPTSPGDKYQPEKTGWTRATYMRKMDVADATPLNMAMPTPPASPTVTVAARTAEVGPSAPATPVEPQRPPPPSPTVVPVPSHTTTTSAATTPAAQERSRDKTLDTPLGSTPSSSPSPPAPAQSEEAAPPLQFLQLRNQLHRIEARQFQFQEEMKVFNNNLLKFLHSQFPAAASFFAQPSSPPPQPSMSAAAAAQPSTHTSAKAGAIEELHFSSDDENDVFDWQSPRDHLQPLGPTTTPAPTVPILSAAPSPTTSAVAERPAQESLTKRKGKAKAGRIIGSDIPSSPEDEAEQHPAKRRRKYHVITSESDDDDSTAEIPVARPEQSADPSLSNTF</sequence>
<dbReference type="EMBL" id="JBBPBN010000009">
    <property type="protein sequence ID" value="KAK9031835.1"/>
    <property type="molecule type" value="Genomic_DNA"/>
</dbReference>
<dbReference type="InterPro" id="IPR012337">
    <property type="entry name" value="RNaseH-like_sf"/>
</dbReference>
<dbReference type="InterPro" id="IPR036397">
    <property type="entry name" value="RNaseH_sf"/>
</dbReference>
<feature type="region of interest" description="Disordered" evidence="1">
    <location>
        <begin position="506"/>
        <end position="576"/>
    </location>
</feature>
<feature type="region of interest" description="Disordered" evidence="1">
    <location>
        <begin position="625"/>
        <end position="650"/>
    </location>
</feature>
<name>A0ABR2T3F5_9ROSI</name>
<dbReference type="PROSITE" id="PS50994">
    <property type="entry name" value="INTEGRASE"/>
    <property type="match status" value="1"/>
</dbReference>
<evidence type="ECO:0000259" key="2">
    <source>
        <dbReference type="PROSITE" id="PS50994"/>
    </source>
</evidence>
<feature type="compositionally biased region" description="Low complexity" evidence="1">
    <location>
        <begin position="506"/>
        <end position="515"/>
    </location>
</feature>
<dbReference type="InterPro" id="IPR052160">
    <property type="entry name" value="Gypsy_RT_Integrase-like"/>
</dbReference>
<dbReference type="Pfam" id="PF00665">
    <property type="entry name" value="rve"/>
    <property type="match status" value="1"/>
</dbReference>
<organism evidence="3 4">
    <name type="scientific">Hibiscus sabdariffa</name>
    <name type="common">roselle</name>
    <dbReference type="NCBI Taxonomy" id="183260"/>
    <lineage>
        <taxon>Eukaryota</taxon>
        <taxon>Viridiplantae</taxon>
        <taxon>Streptophyta</taxon>
        <taxon>Embryophyta</taxon>
        <taxon>Tracheophyta</taxon>
        <taxon>Spermatophyta</taxon>
        <taxon>Magnoliopsida</taxon>
        <taxon>eudicotyledons</taxon>
        <taxon>Gunneridae</taxon>
        <taxon>Pentapetalae</taxon>
        <taxon>rosids</taxon>
        <taxon>malvids</taxon>
        <taxon>Malvales</taxon>
        <taxon>Malvaceae</taxon>
        <taxon>Malvoideae</taxon>
        <taxon>Hibiscus</taxon>
    </lineage>
</organism>
<feature type="compositionally biased region" description="Low complexity" evidence="1">
    <location>
        <begin position="636"/>
        <end position="646"/>
    </location>
</feature>
<dbReference type="Gene3D" id="3.30.420.10">
    <property type="entry name" value="Ribonuclease H-like superfamily/Ribonuclease H"/>
    <property type="match status" value="1"/>
</dbReference>
<gene>
    <name evidence="3" type="ORF">V6N11_056121</name>
</gene>
<protein>
    <recommendedName>
        <fullName evidence="2">Integrase catalytic domain-containing protein</fullName>
    </recommendedName>
</protein>
<evidence type="ECO:0000313" key="4">
    <source>
        <dbReference type="Proteomes" id="UP001396334"/>
    </source>
</evidence>
<dbReference type="InterPro" id="IPR001584">
    <property type="entry name" value="Integrase_cat-core"/>
</dbReference>
<feature type="compositionally biased region" description="Low complexity" evidence="1">
    <location>
        <begin position="528"/>
        <end position="544"/>
    </location>
</feature>
<dbReference type="InterPro" id="IPR046796">
    <property type="entry name" value="Transposase_32_dom"/>
</dbReference>